<dbReference type="PANTHER" id="PTHR24056:SF254">
    <property type="entry name" value="CYCLIN-DEPENDENT KINASE 2"/>
    <property type="match status" value="1"/>
</dbReference>
<evidence type="ECO:0000256" key="2">
    <source>
        <dbReference type="ARBA" id="ARBA00022527"/>
    </source>
</evidence>
<dbReference type="InterPro" id="IPR000719">
    <property type="entry name" value="Prot_kinase_dom"/>
</dbReference>
<feature type="binding site" evidence="9">
    <location>
        <position position="38"/>
    </location>
    <ligand>
        <name>ATP</name>
        <dbReference type="ChEBI" id="CHEBI:30616"/>
    </ligand>
</feature>
<dbReference type="GO" id="GO:0000307">
    <property type="term" value="C:cyclin-dependent protein kinase holoenzyme complex"/>
    <property type="evidence" value="ECO:0007669"/>
    <property type="project" value="TreeGrafter"/>
</dbReference>
<organism evidence="11 12">
    <name type="scientific">Ostreobium quekettii</name>
    <dbReference type="NCBI Taxonomy" id="121088"/>
    <lineage>
        <taxon>Eukaryota</taxon>
        <taxon>Viridiplantae</taxon>
        <taxon>Chlorophyta</taxon>
        <taxon>core chlorophytes</taxon>
        <taxon>Ulvophyceae</taxon>
        <taxon>TCBD clade</taxon>
        <taxon>Bryopsidales</taxon>
        <taxon>Ostreobineae</taxon>
        <taxon>Ostreobiaceae</taxon>
        <taxon>Ostreobium</taxon>
    </lineage>
</organism>
<dbReference type="Gene3D" id="3.30.200.20">
    <property type="entry name" value="Phosphorylase Kinase, domain 1"/>
    <property type="match status" value="1"/>
</dbReference>
<keyword evidence="6 9" id="KW-0067">ATP-binding</keyword>
<proteinExistence type="predicted"/>
<dbReference type="GO" id="GO:0005524">
    <property type="term" value="F:ATP binding"/>
    <property type="evidence" value="ECO:0007669"/>
    <property type="project" value="UniProtKB-UniRule"/>
</dbReference>
<evidence type="ECO:0000313" key="11">
    <source>
        <dbReference type="EMBL" id="CAD7697904.1"/>
    </source>
</evidence>
<dbReference type="GO" id="GO:0005737">
    <property type="term" value="C:cytoplasm"/>
    <property type="evidence" value="ECO:0007669"/>
    <property type="project" value="TreeGrafter"/>
</dbReference>
<dbReference type="PROSITE" id="PS00109">
    <property type="entry name" value="PROTEIN_KINASE_TYR"/>
    <property type="match status" value="1"/>
</dbReference>
<dbReference type="EMBL" id="CAJHUC010000727">
    <property type="protein sequence ID" value="CAD7697904.1"/>
    <property type="molecule type" value="Genomic_DNA"/>
</dbReference>
<keyword evidence="2" id="KW-0723">Serine/threonine-protein kinase</keyword>
<dbReference type="OrthoDB" id="1732493at2759"/>
<comment type="catalytic activity">
    <reaction evidence="8">
        <text>L-seryl-[protein] + ATP = O-phospho-L-seryl-[protein] + ADP + H(+)</text>
        <dbReference type="Rhea" id="RHEA:17989"/>
        <dbReference type="Rhea" id="RHEA-COMP:9863"/>
        <dbReference type="Rhea" id="RHEA-COMP:11604"/>
        <dbReference type="ChEBI" id="CHEBI:15378"/>
        <dbReference type="ChEBI" id="CHEBI:29999"/>
        <dbReference type="ChEBI" id="CHEBI:30616"/>
        <dbReference type="ChEBI" id="CHEBI:83421"/>
        <dbReference type="ChEBI" id="CHEBI:456216"/>
        <dbReference type="EC" id="2.7.11.22"/>
    </reaction>
</comment>
<comment type="caution">
    <text evidence="11">The sequence shown here is derived from an EMBL/GenBank/DDBJ whole genome shotgun (WGS) entry which is preliminary data.</text>
</comment>
<dbReference type="GO" id="GO:0010389">
    <property type="term" value="P:regulation of G2/M transition of mitotic cell cycle"/>
    <property type="evidence" value="ECO:0007669"/>
    <property type="project" value="TreeGrafter"/>
</dbReference>
<dbReference type="GO" id="GO:0010468">
    <property type="term" value="P:regulation of gene expression"/>
    <property type="evidence" value="ECO:0007669"/>
    <property type="project" value="TreeGrafter"/>
</dbReference>
<feature type="domain" description="Protein kinase" evidence="10">
    <location>
        <begin position="9"/>
        <end position="292"/>
    </location>
</feature>
<dbReference type="InterPro" id="IPR017441">
    <property type="entry name" value="Protein_kinase_ATP_BS"/>
</dbReference>
<reference evidence="11" key="1">
    <citation type="submission" date="2020-12" db="EMBL/GenBank/DDBJ databases">
        <authorList>
            <person name="Iha C."/>
        </authorList>
    </citation>
    <scope>NUCLEOTIDE SEQUENCE</scope>
</reference>
<evidence type="ECO:0000256" key="5">
    <source>
        <dbReference type="ARBA" id="ARBA00022777"/>
    </source>
</evidence>
<accession>A0A8S1IW48</accession>
<dbReference type="GO" id="GO:0004693">
    <property type="term" value="F:cyclin-dependent protein serine/threonine kinase activity"/>
    <property type="evidence" value="ECO:0007669"/>
    <property type="project" value="UniProtKB-EC"/>
</dbReference>
<evidence type="ECO:0000256" key="7">
    <source>
        <dbReference type="ARBA" id="ARBA00047811"/>
    </source>
</evidence>
<evidence type="ECO:0000256" key="6">
    <source>
        <dbReference type="ARBA" id="ARBA00022840"/>
    </source>
</evidence>
<gene>
    <name evidence="11" type="ORF">OSTQU699_LOCUS3265</name>
</gene>
<dbReference type="AlphaFoldDB" id="A0A8S1IW48"/>
<dbReference type="GO" id="GO:0030332">
    <property type="term" value="F:cyclin binding"/>
    <property type="evidence" value="ECO:0007669"/>
    <property type="project" value="TreeGrafter"/>
</dbReference>
<dbReference type="PANTHER" id="PTHR24056">
    <property type="entry name" value="CELL DIVISION PROTEIN KINASE"/>
    <property type="match status" value="1"/>
</dbReference>
<keyword evidence="12" id="KW-1185">Reference proteome</keyword>
<name>A0A8S1IW48_9CHLO</name>
<dbReference type="Gene3D" id="1.10.510.10">
    <property type="entry name" value="Transferase(Phosphotransferase) domain 1"/>
    <property type="match status" value="1"/>
</dbReference>
<sequence length="304" mass="34048">MEHLAPEGYTVVRRLGSGTHGCVTLCECLATRKLVAVKSLPLRDPDGALSTEVLREASVHKELRHPNVVCLLSYTAERDRMFLILEAMDSDLAIHCRGVREGRGFDPMGTKILMYQLLRGVGYLHEKGIVHRDLTPRNVLLKYSAHRMQLKLADYGLSRSVALPCRVLTPQVVTLWYRAPEVLLGSTTYSEKVDIWSVGCIFAEMATGRPIFPGTSEIEQLQLIFRELGTPPNLNATFGLGRAAPEFPRFQAQRRFPAQNLNAPGVDLLWRLLCLAPKDRVSCGEALRHPYFAGLSPCQRNGWR</sequence>
<dbReference type="InterPro" id="IPR050108">
    <property type="entry name" value="CDK"/>
</dbReference>
<dbReference type="SUPFAM" id="SSF56112">
    <property type="entry name" value="Protein kinase-like (PK-like)"/>
    <property type="match status" value="1"/>
</dbReference>
<keyword evidence="5" id="KW-0418">Kinase</keyword>
<evidence type="ECO:0000256" key="9">
    <source>
        <dbReference type="PROSITE-ProRule" id="PRU10141"/>
    </source>
</evidence>
<dbReference type="InterPro" id="IPR008266">
    <property type="entry name" value="Tyr_kinase_AS"/>
</dbReference>
<evidence type="ECO:0000256" key="1">
    <source>
        <dbReference type="ARBA" id="ARBA00012425"/>
    </source>
</evidence>
<dbReference type="GO" id="GO:0000082">
    <property type="term" value="P:G1/S transition of mitotic cell cycle"/>
    <property type="evidence" value="ECO:0007669"/>
    <property type="project" value="TreeGrafter"/>
</dbReference>
<protein>
    <recommendedName>
        <fullName evidence="1">cyclin-dependent kinase</fullName>
        <ecNumber evidence="1">2.7.11.22</ecNumber>
    </recommendedName>
</protein>
<keyword evidence="3" id="KW-0808">Transferase</keyword>
<evidence type="ECO:0000259" key="10">
    <source>
        <dbReference type="PROSITE" id="PS50011"/>
    </source>
</evidence>
<dbReference type="GO" id="GO:0005634">
    <property type="term" value="C:nucleus"/>
    <property type="evidence" value="ECO:0007669"/>
    <property type="project" value="TreeGrafter"/>
</dbReference>
<dbReference type="EC" id="2.7.11.22" evidence="1"/>
<evidence type="ECO:0000256" key="8">
    <source>
        <dbReference type="ARBA" id="ARBA00048367"/>
    </source>
</evidence>
<dbReference type="InterPro" id="IPR011009">
    <property type="entry name" value="Kinase-like_dom_sf"/>
</dbReference>
<evidence type="ECO:0000256" key="3">
    <source>
        <dbReference type="ARBA" id="ARBA00022679"/>
    </source>
</evidence>
<dbReference type="PROSITE" id="PS50011">
    <property type="entry name" value="PROTEIN_KINASE_DOM"/>
    <property type="match status" value="1"/>
</dbReference>
<dbReference type="Proteomes" id="UP000708148">
    <property type="component" value="Unassembled WGS sequence"/>
</dbReference>
<dbReference type="FunFam" id="1.10.510.10:FF:000624">
    <property type="entry name" value="Mitogen-activated protein kinase"/>
    <property type="match status" value="1"/>
</dbReference>
<keyword evidence="4 9" id="KW-0547">Nucleotide-binding</keyword>
<evidence type="ECO:0000256" key="4">
    <source>
        <dbReference type="ARBA" id="ARBA00022741"/>
    </source>
</evidence>
<dbReference type="Pfam" id="PF00069">
    <property type="entry name" value="Pkinase"/>
    <property type="match status" value="1"/>
</dbReference>
<comment type="catalytic activity">
    <reaction evidence="7">
        <text>L-threonyl-[protein] + ATP = O-phospho-L-threonyl-[protein] + ADP + H(+)</text>
        <dbReference type="Rhea" id="RHEA:46608"/>
        <dbReference type="Rhea" id="RHEA-COMP:11060"/>
        <dbReference type="Rhea" id="RHEA-COMP:11605"/>
        <dbReference type="ChEBI" id="CHEBI:15378"/>
        <dbReference type="ChEBI" id="CHEBI:30013"/>
        <dbReference type="ChEBI" id="CHEBI:30616"/>
        <dbReference type="ChEBI" id="CHEBI:61977"/>
        <dbReference type="ChEBI" id="CHEBI:456216"/>
        <dbReference type="EC" id="2.7.11.22"/>
    </reaction>
</comment>
<dbReference type="GO" id="GO:0007165">
    <property type="term" value="P:signal transduction"/>
    <property type="evidence" value="ECO:0007669"/>
    <property type="project" value="TreeGrafter"/>
</dbReference>
<dbReference type="PROSITE" id="PS00107">
    <property type="entry name" value="PROTEIN_KINASE_ATP"/>
    <property type="match status" value="1"/>
</dbReference>
<evidence type="ECO:0000313" key="12">
    <source>
        <dbReference type="Proteomes" id="UP000708148"/>
    </source>
</evidence>